<dbReference type="KEGG" id="nar:Saro_1439"/>
<reference evidence="2" key="1">
    <citation type="submission" date="2006-01" db="EMBL/GenBank/DDBJ databases">
        <title>Complete sequence of Novosphingobium aromaticivorans DSM 12444.</title>
        <authorList>
            <consortium name="US DOE Joint Genome Institute"/>
            <person name="Copeland A."/>
            <person name="Lucas S."/>
            <person name="Lapidus A."/>
            <person name="Barry K."/>
            <person name="Detter J.C."/>
            <person name="Glavina T."/>
            <person name="Hammon N."/>
            <person name="Israni S."/>
            <person name="Pitluck S."/>
            <person name="Chain P."/>
            <person name="Malfatti S."/>
            <person name="Shin M."/>
            <person name="Vergez L."/>
            <person name="Schmutz J."/>
            <person name="Larimer F."/>
            <person name="Land M."/>
            <person name="Kyrpides N."/>
            <person name="Ivanova N."/>
            <person name="Fredrickson J."/>
            <person name="Balkwill D."/>
            <person name="Romine M.F."/>
            <person name="Richardson P."/>
        </authorList>
    </citation>
    <scope>NUCLEOTIDE SEQUENCE [LARGE SCALE GENOMIC DNA]</scope>
    <source>
        <strain evidence="2">ATCC 700278 / DSM 12444 / CCUG 56034 / CIP 105152 / NBRC 16084 / F199</strain>
    </source>
</reference>
<evidence type="ECO:0000313" key="1">
    <source>
        <dbReference type="EMBL" id="ABD25883.1"/>
    </source>
</evidence>
<dbReference type="HOGENOM" id="CLU_187649_1_0_5"/>
<sequence>MGDIVNLRSARKAKARELREVEAQENRAKFGRTKGEKAGCRKEAERATRLLDGAFMERTGRNEP</sequence>
<protein>
    <recommendedName>
        <fullName evidence="3">DUF4169 domain-containing protein</fullName>
    </recommendedName>
</protein>
<dbReference type="STRING" id="279238.Saro_1439"/>
<evidence type="ECO:0008006" key="3">
    <source>
        <dbReference type="Google" id="ProtNLM"/>
    </source>
</evidence>
<evidence type="ECO:0000313" key="2">
    <source>
        <dbReference type="Proteomes" id="UP000009134"/>
    </source>
</evidence>
<dbReference type="RefSeq" id="WP_011445097.1">
    <property type="nucleotide sequence ID" value="NC_007794.1"/>
</dbReference>
<organism evidence="1 2">
    <name type="scientific">Novosphingobium aromaticivorans (strain ATCC 700278 / DSM 12444 / CCUG 56034 / CIP 105152 / NBRC 16084 / F199)</name>
    <dbReference type="NCBI Taxonomy" id="279238"/>
    <lineage>
        <taxon>Bacteria</taxon>
        <taxon>Pseudomonadati</taxon>
        <taxon>Pseudomonadota</taxon>
        <taxon>Alphaproteobacteria</taxon>
        <taxon>Sphingomonadales</taxon>
        <taxon>Sphingomonadaceae</taxon>
        <taxon>Novosphingobium</taxon>
    </lineage>
</organism>
<proteinExistence type="predicted"/>
<dbReference type="Proteomes" id="UP000009134">
    <property type="component" value="Chromosome"/>
</dbReference>
<name>Q2G8E0_NOVAD</name>
<dbReference type="Pfam" id="PF13770">
    <property type="entry name" value="DUF4169"/>
    <property type="match status" value="1"/>
</dbReference>
<dbReference type="AlphaFoldDB" id="Q2G8E0"/>
<dbReference type="InterPro" id="IPR025227">
    <property type="entry name" value="DUF4169"/>
</dbReference>
<dbReference type="EMBL" id="CP000248">
    <property type="protein sequence ID" value="ABD25883.1"/>
    <property type="molecule type" value="Genomic_DNA"/>
</dbReference>
<accession>Q2G8E0</accession>
<dbReference type="eggNOG" id="ENOG50339KS">
    <property type="taxonomic scope" value="Bacteria"/>
</dbReference>
<gene>
    <name evidence="1" type="ordered locus">Saro_1439</name>
</gene>
<keyword evidence="2" id="KW-1185">Reference proteome</keyword>